<accession>A0A105V0N6</accession>
<dbReference type="SUPFAM" id="SSF48452">
    <property type="entry name" value="TPR-like"/>
    <property type="match status" value="1"/>
</dbReference>
<dbReference type="PROSITE" id="PS50005">
    <property type="entry name" value="TPR"/>
    <property type="match status" value="1"/>
</dbReference>
<keyword evidence="3" id="KW-1185">Reference proteome</keyword>
<dbReference type="SMART" id="SM00028">
    <property type="entry name" value="TPR"/>
    <property type="match status" value="2"/>
</dbReference>
<evidence type="ECO:0000313" key="2">
    <source>
        <dbReference type="EMBL" id="KVV39194.1"/>
    </source>
</evidence>
<organism evidence="2 3">
    <name type="scientific">Burkholderia territorii</name>
    <dbReference type="NCBI Taxonomy" id="1503055"/>
    <lineage>
        <taxon>Bacteria</taxon>
        <taxon>Pseudomonadati</taxon>
        <taxon>Pseudomonadota</taxon>
        <taxon>Betaproteobacteria</taxon>
        <taxon>Burkholderiales</taxon>
        <taxon>Burkholderiaceae</taxon>
        <taxon>Burkholderia</taxon>
        <taxon>Burkholderia cepacia complex</taxon>
    </lineage>
</organism>
<dbReference type="Proteomes" id="UP000062317">
    <property type="component" value="Unassembled WGS sequence"/>
</dbReference>
<keyword evidence="1" id="KW-0802">TPR repeat</keyword>
<proteinExistence type="predicted"/>
<dbReference type="EMBL" id="LPEQ01000128">
    <property type="protein sequence ID" value="KVV39194.1"/>
    <property type="molecule type" value="Genomic_DNA"/>
</dbReference>
<comment type="caution">
    <text evidence="2">The sequence shown here is derived from an EMBL/GenBank/DDBJ whole genome shotgun (WGS) entry which is preliminary data.</text>
</comment>
<gene>
    <name evidence="2" type="ORF">WT27_14820</name>
</gene>
<name>A0A105V0N6_9BURK</name>
<dbReference type="AlphaFoldDB" id="A0A105V0N6"/>
<dbReference type="InterPro" id="IPR011990">
    <property type="entry name" value="TPR-like_helical_dom_sf"/>
</dbReference>
<dbReference type="RefSeq" id="WP_060108835.1">
    <property type="nucleotide sequence ID" value="NZ_LPEQ01000128.1"/>
</dbReference>
<dbReference type="InterPro" id="IPR019734">
    <property type="entry name" value="TPR_rpt"/>
</dbReference>
<evidence type="ECO:0000256" key="1">
    <source>
        <dbReference type="PROSITE-ProRule" id="PRU00339"/>
    </source>
</evidence>
<reference evidence="2 3" key="1">
    <citation type="submission" date="2015-11" db="EMBL/GenBank/DDBJ databases">
        <title>Expanding the genomic diversity of Burkholderia species for the development of highly accurate diagnostics.</title>
        <authorList>
            <person name="Sahl J."/>
            <person name="Keim P."/>
            <person name="Wagner D."/>
        </authorList>
    </citation>
    <scope>NUCLEOTIDE SEQUENCE [LARGE SCALE GENOMIC DNA]</scope>
    <source>
        <strain evidence="2 3">MSMB1301WGS</strain>
    </source>
</reference>
<evidence type="ECO:0000313" key="3">
    <source>
        <dbReference type="Proteomes" id="UP000062317"/>
    </source>
</evidence>
<dbReference type="Gene3D" id="1.25.40.10">
    <property type="entry name" value="Tetratricopeptide repeat domain"/>
    <property type="match status" value="1"/>
</dbReference>
<sequence length="143" mass="15993">MYDAKIVELINQVGYFLRRRKHFDSALRVFQSLQELQPDYSYPYLGQALVYAERGDVAEAKLHLQLVLSRQPAHSFALACLGLVMLQGGDSNWRDPLLRAATSNDELGGRRVALEVLGMIGSRELSRTSAPVASTIGRLKRFS</sequence>
<feature type="repeat" description="TPR" evidence="1">
    <location>
        <begin position="7"/>
        <end position="40"/>
    </location>
</feature>
<protein>
    <submittedName>
        <fullName evidence="2">Uncharacterized protein</fullName>
    </submittedName>
</protein>